<dbReference type="Pfam" id="PF00440">
    <property type="entry name" value="TetR_N"/>
    <property type="match status" value="1"/>
</dbReference>
<dbReference type="InterPro" id="IPR009057">
    <property type="entry name" value="Homeodomain-like_sf"/>
</dbReference>
<sequence length="213" mass="24163">MVRKKYKGVSNDKERSKAKLIQAVGKVIKTKGYTGLTATNIAKTAGLSRRLISLYFGSVDNLIRIYITGQDYWVAAAENAEKKLSEKKPKSTKSILEALLTSLFEYLSNNDEMQKVVLWQVSESNEIMNKICTEREKLSNSFFHLADEELEESGKPDTDLRAVASLLLGGIYFTVLHAKADNSTFCEMNFNRTEDQERIKKAISNILDWTYEN</sequence>
<evidence type="ECO:0000256" key="1">
    <source>
        <dbReference type="ARBA" id="ARBA00023125"/>
    </source>
</evidence>
<evidence type="ECO:0000313" key="4">
    <source>
        <dbReference type="EMBL" id="SFW75728.1"/>
    </source>
</evidence>
<dbReference type="Gene3D" id="1.10.357.10">
    <property type="entry name" value="Tetracycline Repressor, domain 2"/>
    <property type="match status" value="1"/>
</dbReference>
<evidence type="ECO:0000313" key="5">
    <source>
        <dbReference type="Proteomes" id="UP000182248"/>
    </source>
</evidence>
<dbReference type="OrthoDB" id="836882at2"/>
<dbReference type="InterPro" id="IPR050109">
    <property type="entry name" value="HTH-type_TetR-like_transc_reg"/>
</dbReference>
<evidence type="ECO:0000259" key="3">
    <source>
        <dbReference type="PROSITE" id="PS50977"/>
    </source>
</evidence>
<feature type="DNA-binding region" description="H-T-H motif" evidence="2">
    <location>
        <begin position="37"/>
        <end position="56"/>
    </location>
</feature>
<dbReference type="PANTHER" id="PTHR30328">
    <property type="entry name" value="TRANSCRIPTIONAL REPRESSOR"/>
    <property type="match status" value="1"/>
</dbReference>
<dbReference type="RefSeq" id="WP_072319252.1">
    <property type="nucleotide sequence ID" value="NZ_FPJE01000035.1"/>
</dbReference>
<dbReference type="Proteomes" id="UP000182248">
    <property type="component" value="Unassembled WGS sequence"/>
</dbReference>
<evidence type="ECO:0000256" key="2">
    <source>
        <dbReference type="PROSITE-ProRule" id="PRU00335"/>
    </source>
</evidence>
<name>A0A1K1RU94_9FLAO</name>
<dbReference type="SUPFAM" id="SSF46689">
    <property type="entry name" value="Homeodomain-like"/>
    <property type="match status" value="1"/>
</dbReference>
<dbReference type="GO" id="GO:0003677">
    <property type="term" value="F:DNA binding"/>
    <property type="evidence" value="ECO:0007669"/>
    <property type="project" value="UniProtKB-UniRule"/>
</dbReference>
<dbReference type="PROSITE" id="PS50977">
    <property type="entry name" value="HTH_TETR_2"/>
    <property type="match status" value="1"/>
</dbReference>
<feature type="domain" description="HTH tetR-type" evidence="3">
    <location>
        <begin position="14"/>
        <end position="74"/>
    </location>
</feature>
<organism evidence="4 5">
    <name type="scientific">Sinomicrobium oceani</name>
    <dbReference type="NCBI Taxonomy" id="1150368"/>
    <lineage>
        <taxon>Bacteria</taxon>
        <taxon>Pseudomonadati</taxon>
        <taxon>Bacteroidota</taxon>
        <taxon>Flavobacteriia</taxon>
        <taxon>Flavobacteriales</taxon>
        <taxon>Flavobacteriaceae</taxon>
        <taxon>Sinomicrobium</taxon>
    </lineage>
</organism>
<accession>A0A1K1RU94</accession>
<keyword evidence="1 2" id="KW-0238">DNA-binding</keyword>
<reference evidence="4 5" key="1">
    <citation type="submission" date="2016-11" db="EMBL/GenBank/DDBJ databases">
        <authorList>
            <person name="Jaros S."/>
            <person name="Januszkiewicz K."/>
            <person name="Wedrychowicz H."/>
        </authorList>
    </citation>
    <scope>NUCLEOTIDE SEQUENCE [LARGE SCALE GENOMIC DNA]</scope>
    <source>
        <strain evidence="4 5">CGMCC 1.12145</strain>
    </source>
</reference>
<protein>
    <submittedName>
        <fullName evidence="4">Transcriptional regulator, TetR family</fullName>
    </submittedName>
</protein>
<gene>
    <name evidence="4" type="ORF">SAMN02927921_04025</name>
</gene>
<keyword evidence="5" id="KW-1185">Reference proteome</keyword>
<proteinExistence type="predicted"/>
<dbReference type="STRING" id="1150368.SAMN02927921_04025"/>
<dbReference type="InterPro" id="IPR001647">
    <property type="entry name" value="HTH_TetR"/>
</dbReference>
<dbReference type="EMBL" id="FPJE01000035">
    <property type="protein sequence ID" value="SFW75728.1"/>
    <property type="molecule type" value="Genomic_DNA"/>
</dbReference>
<dbReference type="PANTHER" id="PTHR30328:SF54">
    <property type="entry name" value="HTH-TYPE TRANSCRIPTIONAL REPRESSOR SCO4008"/>
    <property type="match status" value="1"/>
</dbReference>
<dbReference type="AlphaFoldDB" id="A0A1K1RU94"/>